<dbReference type="OrthoDB" id="323463at2"/>
<dbReference type="InterPro" id="IPR013216">
    <property type="entry name" value="Methyltransf_11"/>
</dbReference>
<dbReference type="GO" id="GO:0008757">
    <property type="term" value="F:S-adenosylmethionine-dependent methyltransferase activity"/>
    <property type="evidence" value="ECO:0007669"/>
    <property type="project" value="InterPro"/>
</dbReference>
<dbReference type="Pfam" id="PF08241">
    <property type="entry name" value="Methyltransf_11"/>
    <property type="match status" value="1"/>
</dbReference>
<keyword evidence="2" id="KW-0808">Transferase</keyword>
<keyword evidence="2" id="KW-0489">Methyltransferase</keyword>
<dbReference type="Proteomes" id="UP000319502">
    <property type="component" value="Unassembled WGS sequence"/>
</dbReference>
<organism evidence="2 3">
    <name type="scientific">Denitromonas halophila</name>
    <dbReference type="NCBI Taxonomy" id="1629404"/>
    <lineage>
        <taxon>Bacteria</taxon>
        <taxon>Pseudomonadati</taxon>
        <taxon>Pseudomonadota</taxon>
        <taxon>Betaproteobacteria</taxon>
        <taxon>Rhodocyclales</taxon>
        <taxon>Zoogloeaceae</taxon>
        <taxon>Denitromonas</taxon>
    </lineage>
</organism>
<dbReference type="Gene3D" id="3.40.50.150">
    <property type="entry name" value="Vaccinia Virus protein VP39"/>
    <property type="match status" value="1"/>
</dbReference>
<evidence type="ECO:0000259" key="1">
    <source>
        <dbReference type="Pfam" id="PF08241"/>
    </source>
</evidence>
<comment type="caution">
    <text evidence="2">The sequence shown here is derived from an EMBL/GenBank/DDBJ whole genome shotgun (WGS) entry which is preliminary data.</text>
</comment>
<evidence type="ECO:0000313" key="3">
    <source>
        <dbReference type="Proteomes" id="UP000319502"/>
    </source>
</evidence>
<evidence type="ECO:0000313" key="2">
    <source>
        <dbReference type="EMBL" id="TVO56006.1"/>
    </source>
</evidence>
<dbReference type="RefSeq" id="WP_144309690.1">
    <property type="nucleotide sequence ID" value="NZ_VMNK01000009.1"/>
</dbReference>
<name>A0A557QT67_9RHOO</name>
<dbReference type="CDD" id="cd02440">
    <property type="entry name" value="AdoMet_MTases"/>
    <property type="match status" value="1"/>
</dbReference>
<keyword evidence="3" id="KW-1185">Reference proteome</keyword>
<dbReference type="GO" id="GO:0032259">
    <property type="term" value="P:methylation"/>
    <property type="evidence" value="ECO:0007669"/>
    <property type="project" value="UniProtKB-KW"/>
</dbReference>
<dbReference type="EMBL" id="VMNK01000009">
    <property type="protein sequence ID" value="TVO56006.1"/>
    <property type="molecule type" value="Genomic_DNA"/>
</dbReference>
<proteinExistence type="predicted"/>
<feature type="domain" description="Methyltransferase type 11" evidence="1">
    <location>
        <begin position="44"/>
        <end position="133"/>
    </location>
</feature>
<gene>
    <name evidence="2" type="ORF">FHP91_11205</name>
</gene>
<dbReference type="AlphaFoldDB" id="A0A557QT67"/>
<dbReference type="InterPro" id="IPR029063">
    <property type="entry name" value="SAM-dependent_MTases_sf"/>
</dbReference>
<sequence>MSLRHSYTLIAPFYDAVLTAATRQARIRSLTHLATQTPGTVLVAGVGTGLDLPHLPPQHRYIGIDLTAAMLRRSLPRAERHNYHAVQGSVLALPFANGHFDHTVLHLILAVVPDPLRALQEAIRVTRPGGSLLVFDKFLRPGQRARLRRWLTPISGRIATRMDVEFETLLTGAPGARVESDNAALAGGWFRRLRLTRL</sequence>
<protein>
    <submittedName>
        <fullName evidence="2">Class I SAM-dependent methyltransferase</fullName>
    </submittedName>
</protein>
<dbReference type="PANTHER" id="PTHR43591">
    <property type="entry name" value="METHYLTRANSFERASE"/>
    <property type="match status" value="1"/>
</dbReference>
<reference evidence="2 3" key="1">
    <citation type="submission" date="2019-07" db="EMBL/GenBank/DDBJ databases">
        <title>The pathways for chlorine oxyanion respiration interact through the shared metabolite chlorate.</title>
        <authorList>
            <person name="Barnum T.P."/>
            <person name="Cheng Y."/>
            <person name="Hill K.A."/>
            <person name="Lucas L.N."/>
            <person name="Carlson H.K."/>
            <person name="Coates J.D."/>
        </authorList>
    </citation>
    <scope>NUCLEOTIDE SEQUENCE [LARGE SCALE GENOMIC DNA]</scope>
    <source>
        <strain evidence="2 3">SFB-3</strain>
    </source>
</reference>
<dbReference type="SUPFAM" id="SSF53335">
    <property type="entry name" value="S-adenosyl-L-methionine-dependent methyltransferases"/>
    <property type="match status" value="1"/>
</dbReference>
<accession>A0A557QT67</accession>